<gene>
    <name evidence="2" type="ORF">DES53_111140</name>
</gene>
<dbReference type="OrthoDB" id="197087at2"/>
<dbReference type="Proteomes" id="UP000253426">
    <property type="component" value="Unassembled WGS sequence"/>
</dbReference>
<organism evidence="2 3">
    <name type="scientific">Roseimicrobium gellanilyticum</name>
    <dbReference type="NCBI Taxonomy" id="748857"/>
    <lineage>
        <taxon>Bacteria</taxon>
        <taxon>Pseudomonadati</taxon>
        <taxon>Verrucomicrobiota</taxon>
        <taxon>Verrucomicrobiia</taxon>
        <taxon>Verrucomicrobiales</taxon>
        <taxon>Verrucomicrobiaceae</taxon>
        <taxon>Roseimicrobium</taxon>
    </lineage>
</organism>
<feature type="region of interest" description="Disordered" evidence="1">
    <location>
        <begin position="54"/>
        <end position="74"/>
    </location>
</feature>
<evidence type="ECO:0000313" key="2">
    <source>
        <dbReference type="EMBL" id="RBP38621.1"/>
    </source>
</evidence>
<feature type="compositionally biased region" description="Basic and acidic residues" evidence="1">
    <location>
        <begin position="63"/>
        <end position="74"/>
    </location>
</feature>
<sequence length="74" mass="8383">MSSPRHYVPCISRNVVCALYHEARHRRKPMTRLVDELLTVALQGTTGWQLAQMQAQTSSAIQEHPDHADTASKR</sequence>
<evidence type="ECO:0000256" key="1">
    <source>
        <dbReference type="SAM" id="MobiDB-lite"/>
    </source>
</evidence>
<protein>
    <submittedName>
        <fullName evidence="2">Uncharacterized protein</fullName>
    </submittedName>
</protein>
<accession>A0A366HAV9</accession>
<evidence type="ECO:0000313" key="3">
    <source>
        <dbReference type="Proteomes" id="UP000253426"/>
    </source>
</evidence>
<comment type="caution">
    <text evidence="2">The sequence shown here is derived from an EMBL/GenBank/DDBJ whole genome shotgun (WGS) entry which is preliminary data.</text>
</comment>
<reference evidence="2 3" key="1">
    <citation type="submission" date="2018-06" db="EMBL/GenBank/DDBJ databases">
        <title>Genomic Encyclopedia of Type Strains, Phase IV (KMG-IV): sequencing the most valuable type-strain genomes for metagenomic binning, comparative biology and taxonomic classification.</title>
        <authorList>
            <person name="Goeker M."/>
        </authorList>
    </citation>
    <scope>NUCLEOTIDE SEQUENCE [LARGE SCALE GENOMIC DNA]</scope>
    <source>
        <strain evidence="2 3">DSM 25532</strain>
    </source>
</reference>
<keyword evidence="3" id="KW-1185">Reference proteome</keyword>
<name>A0A366HAV9_9BACT</name>
<dbReference type="RefSeq" id="WP_113961072.1">
    <property type="nucleotide sequence ID" value="NZ_QNRR01000011.1"/>
</dbReference>
<proteinExistence type="predicted"/>
<dbReference type="AlphaFoldDB" id="A0A366HAV9"/>
<dbReference type="EMBL" id="QNRR01000011">
    <property type="protein sequence ID" value="RBP38621.1"/>
    <property type="molecule type" value="Genomic_DNA"/>
</dbReference>